<evidence type="ECO:0000313" key="4">
    <source>
        <dbReference type="Proteomes" id="UP000322981"/>
    </source>
</evidence>
<dbReference type="InterPro" id="IPR006538">
    <property type="entry name" value="CobT"/>
</dbReference>
<dbReference type="EMBL" id="VWXX01000029">
    <property type="protein sequence ID" value="KAA6183705.1"/>
    <property type="molecule type" value="Genomic_DNA"/>
</dbReference>
<feature type="compositionally biased region" description="Low complexity" evidence="1">
    <location>
        <begin position="290"/>
        <end position="299"/>
    </location>
</feature>
<evidence type="ECO:0000256" key="1">
    <source>
        <dbReference type="SAM" id="MobiDB-lite"/>
    </source>
</evidence>
<protein>
    <submittedName>
        <fullName evidence="3">VWA domain-containing protein</fullName>
    </submittedName>
</protein>
<name>A0A5M8FMN1_9GAMM</name>
<dbReference type="InterPro" id="IPR002035">
    <property type="entry name" value="VWF_A"/>
</dbReference>
<feature type="compositionally biased region" description="Low complexity" evidence="1">
    <location>
        <begin position="223"/>
        <end position="250"/>
    </location>
</feature>
<evidence type="ECO:0000259" key="2">
    <source>
        <dbReference type="SMART" id="SM00327"/>
    </source>
</evidence>
<dbReference type="InterPro" id="IPR051928">
    <property type="entry name" value="NorD/CobT"/>
</dbReference>
<dbReference type="Pfam" id="PF06213">
    <property type="entry name" value="CobT"/>
    <property type="match status" value="1"/>
</dbReference>
<accession>A0A5M8FMN1</accession>
<organism evidence="3 4">
    <name type="scientific">Thiohalocapsa marina</name>
    <dbReference type="NCBI Taxonomy" id="424902"/>
    <lineage>
        <taxon>Bacteria</taxon>
        <taxon>Pseudomonadati</taxon>
        <taxon>Pseudomonadota</taxon>
        <taxon>Gammaproteobacteria</taxon>
        <taxon>Chromatiales</taxon>
        <taxon>Chromatiaceae</taxon>
        <taxon>Thiohalocapsa</taxon>
    </lineage>
</organism>
<dbReference type="SUPFAM" id="SSF53300">
    <property type="entry name" value="vWA-like"/>
    <property type="match status" value="1"/>
</dbReference>
<dbReference type="SMART" id="SM00327">
    <property type="entry name" value="VWA"/>
    <property type="match status" value="1"/>
</dbReference>
<keyword evidence="4" id="KW-1185">Reference proteome</keyword>
<dbReference type="Gene3D" id="3.40.50.410">
    <property type="entry name" value="von Willebrand factor, type A domain"/>
    <property type="match status" value="1"/>
</dbReference>
<reference evidence="3 4" key="1">
    <citation type="submission" date="2019-09" db="EMBL/GenBank/DDBJ databases">
        <title>Whole-genome sequence of the purple sulfur bacterium Thiohalocapsa marina DSM 19078.</title>
        <authorList>
            <person name="Kyndt J.A."/>
            <person name="Meyer T.E."/>
        </authorList>
    </citation>
    <scope>NUCLEOTIDE SEQUENCE [LARGE SCALE GENOMIC DNA]</scope>
    <source>
        <strain evidence="3 4">DSM 19078</strain>
    </source>
</reference>
<dbReference type="AlphaFoldDB" id="A0A5M8FMN1"/>
<comment type="caution">
    <text evidence="3">The sequence shown here is derived from an EMBL/GenBank/DDBJ whole genome shotgun (WGS) entry which is preliminary data.</text>
</comment>
<dbReference type="GO" id="GO:0009236">
    <property type="term" value="P:cobalamin biosynthetic process"/>
    <property type="evidence" value="ECO:0007669"/>
    <property type="project" value="InterPro"/>
</dbReference>
<gene>
    <name evidence="3" type="ORF">F2Q65_14790</name>
</gene>
<feature type="compositionally biased region" description="Basic and acidic residues" evidence="1">
    <location>
        <begin position="268"/>
        <end position="277"/>
    </location>
</feature>
<feature type="region of interest" description="Disordered" evidence="1">
    <location>
        <begin position="209"/>
        <end position="342"/>
    </location>
</feature>
<evidence type="ECO:0000313" key="3">
    <source>
        <dbReference type="EMBL" id="KAA6183705.1"/>
    </source>
</evidence>
<dbReference type="PANTHER" id="PTHR41248:SF1">
    <property type="entry name" value="NORD PROTEIN"/>
    <property type="match status" value="1"/>
</dbReference>
<dbReference type="PANTHER" id="PTHR41248">
    <property type="entry name" value="NORD PROTEIN"/>
    <property type="match status" value="1"/>
</dbReference>
<dbReference type="OrthoDB" id="6064888at2"/>
<dbReference type="Proteomes" id="UP000322981">
    <property type="component" value="Unassembled WGS sequence"/>
</dbReference>
<proteinExistence type="predicted"/>
<feature type="compositionally biased region" description="Low complexity" evidence="1">
    <location>
        <begin position="318"/>
        <end position="330"/>
    </location>
</feature>
<feature type="compositionally biased region" description="Polar residues" evidence="1">
    <location>
        <begin position="300"/>
        <end position="317"/>
    </location>
</feature>
<dbReference type="RefSeq" id="WP_150094182.1">
    <property type="nucleotide sequence ID" value="NZ_VWXX01000029.1"/>
</dbReference>
<feature type="domain" description="VWFA" evidence="2">
    <location>
        <begin position="455"/>
        <end position="639"/>
    </location>
</feature>
<sequence length="641" mass="66295">MKTLPSTLHRAMPIVAAALGRKFGVAVRVGGTSACTDGQTIVVPSLPADSALLPVAWGYLAHEAAHVRHTDFAVYAAAAAGDALSAQILNILEDVRIEQAMAGPYPGTRETLQAVCAHLLAQGGLSAPDANAHPGTVLSSYLLLALRHRVLGYAALAAEAQRAETVLRAVFPAPNVHRLQGLLTEVGRLDSTQAAVALTRRIRALLEAEQPLPDEPQSAPQQAGGDPPTDTDAADQADAGGQTTQAQGAPSGSDARAGTDPEQTDDAGTDRMARTDGQHAGAGATGGGDAAATSGGQAQPEQGTPDQAHSARSQDQGTSAASATDPSAPDQGPVTGAQQEALRQALSATSADLPGDLFGTVRDLLSNAGAGTSQCVLPRGEPFAGNARSGMHLLAAVQQTSRALTARLHGRVQASRLDRPQPRRDGPRLLPKRLYRAALGDPRLFARKRERVAVNTALHLLLDLSGSMGATVHGSTGGSTDGALKTRSMLAQEAALALALALDGIHGVSLAVSAFPNEAGHADALTLMVRHGERPRARAGAFLQVPRGSTPMAGALWFAAADLLARPQTRRVILVLTDGKPDQVDSTREILRLCRAADLETVGIGIDVDVSWLFPVALRVSEVTELKRALFGAAQQLLLAA</sequence>
<dbReference type="InterPro" id="IPR036465">
    <property type="entry name" value="vWFA_dom_sf"/>
</dbReference>